<evidence type="ECO:0000256" key="1">
    <source>
        <dbReference type="SAM" id="MobiDB-lite"/>
    </source>
</evidence>
<protein>
    <submittedName>
        <fullName evidence="2">Uncharacterized protein</fullName>
    </submittedName>
</protein>
<accession>A0ABQ8U767</accession>
<name>A0ABQ8U767_9EUKA</name>
<gene>
    <name evidence="2" type="ORF">PAPYR_11602</name>
</gene>
<keyword evidence="3" id="KW-1185">Reference proteome</keyword>
<sequence>MQYCGCSFVFDFFERLLVFTGASLQRCMREILIARAPMRRLFEVFDWFTTKTTRSGVAQSFTLSTKRFVLCELDTVILVRSFKAVPLLSPNSPFFLGNHAGPLFFGGLFCKMTERKLLRVGFEGPQSTAGPLEEVCSKFSPAPVRAHLGHSSAMSGRQSTVGSPSGHSTGNSRKGYIFEPRWNSDVPETRAPDPHGFARGGGEVPHLGHCASLALHLALHCISRSLRLSGITPLKENETLDDLPGGAFPWPGYIGHFRGTTRTRASLPIALAQPAGFPSGFELRDGLLKARGTCLLGLGRVVLVTDHSDTVERSLCKSAPGPRRSTTTQPPSWETRRHGTRAPSGTDSLALEAMSEGTGAHTYAPTGLTHWDRGTSKAGGQLHRLLPHCGLLYLVVNENQTVFWIKEKITPDAFSSGFGVFEGTWLSAILQAAVPEWSLNCNNPTTETLSKPSPAATRGQWCPLRTSKRNENEKRIWNGFENSRASQKRSPLPPNLNIRTSDSNLAHVAPKKIHAGGSDYQMWFVPNDQTFSWSQATLLALRFLFLELPPTAYCKILSGYLCDFSPLRFPMALLTIAAAAAARGIIETLLLPKPPGK</sequence>
<evidence type="ECO:0000313" key="2">
    <source>
        <dbReference type="EMBL" id="KAJ4453828.1"/>
    </source>
</evidence>
<dbReference type="EMBL" id="JAPMOS010000210">
    <property type="protein sequence ID" value="KAJ4453828.1"/>
    <property type="molecule type" value="Genomic_DNA"/>
</dbReference>
<feature type="region of interest" description="Disordered" evidence="1">
    <location>
        <begin position="149"/>
        <end position="200"/>
    </location>
</feature>
<evidence type="ECO:0000313" key="3">
    <source>
        <dbReference type="Proteomes" id="UP001141327"/>
    </source>
</evidence>
<comment type="caution">
    <text evidence="2">The sequence shown here is derived from an EMBL/GenBank/DDBJ whole genome shotgun (WGS) entry which is preliminary data.</text>
</comment>
<proteinExistence type="predicted"/>
<reference evidence="2" key="1">
    <citation type="journal article" date="2022" name="bioRxiv">
        <title>Genomics of Preaxostyla Flagellates Illuminates Evolutionary Transitions and the Path Towards Mitochondrial Loss.</title>
        <authorList>
            <person name="Novak L.V.F."/>
            <person name="Treitli S.C."/>
            <person name="Pyrih J."/>
            <person name="Halakuc P."/>
            <person name="Pipaliya S.V."/>
            <person name="Vacek V."/>
            <person name="Brzon O."/>
            <person name="Soukal P."/>
            <person name="Eme L."/>
            <person name="Dacks J.B."/>
            <person name="Karnkowska A."/>
            <person name="Elias M."/>
            <person name="Hampl V."/>
        </authorList>
    </citation>
    <scope>NUCLEOTIDE SEQUENCE</scope>
    <source>
        <strain evidence="2">RCP-MX</strain>
    </source>
</reference>
<dbReference type="Proteomes" id="UP001141327">
    <property type="component" value="Unassembled WGS sequence"/>
</dbReference>
<organism evidence="2 3">
    <name type="scientific">Paratrimastix pyriformis</name>
    <dbReference type="NCBI Taxonomy" id="342808"/>
    <lineage>
        <taxon>Eukaryota</taxon>
        <taxon>Metamonada</taxon>
        <taxon>Preaxostyla</taxon>
        <taxon>Paratrimastigidae</taxon>
        <taxon>Paratrimastix</taxon>
    </lineage>
</organism>
<feature type="compositionally biased region" description="Polar residues" evidence="1">
    <location>
        <begin position="152"/>
        <end position="172"/>
    </location>
</feature>
<feature type="region of interest" description="Disordered" evidence="1">
    <location>
        <begin position="314"/>
        <end position="347"/>
    </location>
</feature>